<keyword evidence="1" id="KW-0472">Membrane</keyword>
<evidence type="ECO:0000313" key="2">
    <source>
        <dbReference type="EMBL" id="QCT02455.1"/>
    </source>
</evidence>
<gene>
    <name evidence="2" type="ORF">E6C60_1740</name>
</gene>
<evidence type="ECO:0000313" key="3">
    <source>
        <dbReference type="Proteomes" id="UP000300879"/>
    </source>
</evidence>
<dbReference type="Proteomes" id="UP000300879">
    <property type="component" value="Chromosome"/>
</dbReference>
<sequence>MCAEYIPRTSVLFLCCLHVVFYQLRIASSKKVEINESYDAYGKLSNYGGG</sequence>
<dbReference type="KEGG" id="palo:E6C60_1740"/>
<keyword evidence="1" id="KW-0812">Transmembrane</keyword>
<accession>A0A4P8XJA2</accession>
<protein>
    <submittedName>
        <fullName evidence="2">Uncharacterized protein</fullName>
    </submittedName>
</protein>
<keyword evidence="3" id="KW-1185">Reference proteome</keyword>
<evidence type="ECO:0000256" key="1">
    <source>
        <dbReference type="SAM" id="Phobius"/>
    </source>
</evidence>
<dbReference type="EMBL" id="CP040396">
    <property type="protein sequence ID" value="QCT02455.1"/>
    <property type="molecule type" value="Genomic_DNA"/>
</dbReference>
<reference evidence="2 3" key="1">
    <citation type="submission" date="2019-05" db="EMBL/GenBank/DDBJ databases">
        <authorList>
            <person name="Chen C."/>
        </authorList>
    </citation>
    <scope>NUCLEOTIDE SEQUENCE [LARGE SCALE GENOMIC DNA]</scope>
    <source>
        <strain evidence="2 3">HB172198</strain>
    </source>
</reference>
<keyword evidence="1" id="KW-1133">Transmembrane helix</keyword>
<name>A0A4P8XJA2_9BACL</name>
<feature type="transmembrane region" description="Helical" evidence="1">
    <location>
        <begin position="6"/>
        <end position="24"/>
    </location>
</feature>
<proteinExistence type="predicted"/>
<dbReference type="AlphaFoldDB" id="A0A4P8XJA2"/>
<organism evidence="2 3">
    <name type="scientific">Paenibacillus algicola</name>
    <dbReference type="NCBI Taxonomy" id="2565926"/>
    <lineage>
        <taxon>Bacteria</taxon>
        <taxon>Bacillati</taxon>
        <taxon>Bacillota</taxon>
        <taxon>Bacilli</taxon>
        <taxon>Bacillales</taxon>
        <taxon>Paenibacillaceae</taxon>
        <taxon>Paenibacillus</taxon>
    </lineage>
</organism>